<dbReference type="RefSeq" id="WP_091730691.1">
    <property type="nucleotide sequence ID" value="NZ_LT629757.1"/>
</dbReference>
<feature type="domain" description="Enoyl reductase (ER)" evidence="3">
    <location>
        <begin position="3"/>
        <end position="343"/>
    </location>
</feature>
<dbReference type="AlphaFoldDB" id="A0A1H1V942"/>
<dbReference type="Proteomes" id="UP000198859">
    <property type="component" value="Chromosome I"/>
</dbReference>
<evidence type="ECO:0000313" key="4">
    <source>
        <dbReference type="EMBL" id="SDS81262.1"/>
    </source>
</evidence>
<dbReference type="InterPro" id="IPR050129">
    <property type="entry name" value="Zn_alcohol_dh"/>
</dbReference>
<dbReference type="CDD" id="cd08260">
    <property type="entry name" value="Zn_ADH6"/>
    <property type="match status" value="1"/>
</dbReference>
<dbReference type="InterPro" id="IPR013149">
    <property type="entry name" value="ADH-like_C"/>
</dbReference>
<proteinExistence type="predicted"/>
<reference evidence="5" key="1">
    <citation type="submission" date="2016-10" db="EMBL/GenBank/DDBJ databases">
        <authorList>
            <person name="Varghese N."/>
            <person name="Submissions S."/>
        </authorList>
    </citation>
    <scope>NUCLEOTIDE SEQUENCE [LARGE SCALE GENOMIC DNA]</scope>
    <source>
        <strain evidence="5">DSM 22127</strain>
    </source>
</reference>
<dbReference type="SMART" id="SM00829">
    <property type="entry name" value="PKS_ER"/>
    <property type="match status" value="1"/>
</dbReference>
<evidence type="ECO:0000256" key="1">
    <source>
        <dbReference type="ARBA" id="ARBA00001947"/>
    </source>
</evidence>
<dbReference type="InterPro" id="IPR013154">
    <property type="entry name" value="ADH-like_N"/>
</dbReference>
<dbReference type="SUPFAM" id="SSF50129">
    <property type="entry name" value="GroES-like"/>
    <property type="match status" value="1"/>
</dbReference>
<keyword evidence="2" id="KW-0560">Oxidoreductase</keyword>
<evidence type="ECO:0000256" key="2">
    <source>
        <dbReference type="ARBA" id="ARBA00023002"/>
    </source>
</evidence>
<comment type="cofactor">
    <cofactor evidence="1">
        <name>Zn(2+)</name>
        <dbReference type="ChEBI" id="CHEBI:29105"/>
    </cofactor>
</comment>
<keyword evidence="5" id="KW-1185">Reference proteome</keyword>
<dbReference type="InterPro" id="IPR011032">
    <property type="entry name" value="GroES-like_sf"/>
</dbReference>
<dbReference type="Gene3D" id="3.40.50.720">
    <property type="entry name" value="NAD(P)-binding Rossmann-like Domain"/>
    <property type="match status" value="1"/>
</dbReference>
<evidence type="ECO:0000259" key="3">
    <source>
        <dbReference type="SMART" id="SM00829"/>
    </source>
</evidence>
<dbReference type="InterPro" id="IPR020843">
    <property type="entry name" value="ER"/>
</dbReference>
<sequence>MRAVRYTAYAEPPEVVDVPEPTCPPDGVVVRVEATGVCRSDWHAWKGHDPVPLPMVPGHELAGAVSEVGPEVVGWSVGDRVTVPFVVGCGRCGWCRDGESQVCPDQQQPGFTYDGSWAELVVVPRAAANLVRLPDAVDAVTAATLGCRYATAFRALHTHGRVRPDQWVAVHGCGGVGLSAVQIARALGAHVVAVDPGADARALAAELGAHVVVDPSTVRDPAAHVRDVTGGGVHVSLDAVGSPAAASASVAGLRPRGRHVQVGLLLGEAARSAIPMDLVVARELEVLGSHGMPAAGYPAMLDLIALGTLDPRRLVRRVVDLAEGPAELAALDDPSAAVGITVLRP</sequence>
<dbReference type="STRING" id="642780.SAMN04488570_2758"/>
<dbReference type="OrthoDB" id="5295340at2"/>
<dbReference type="PANTHER" id="PTHR43401:SF5">
    <property type="entry name" value="ALCOHOL DEHYDROGENASE-RELATED"/>
    <property type="match status" value="1"/>
</dbReference>
<dbReference type="InterPro" id="IPR036291">
    <property type="entry name" value="NAD(P)-bd_dom_sf"/>
</dbReference>
<protein>
    <submittedName>
        <fullName evidence="4">Alcohol dehydrogenase</fullName>
    </submittedName>
</protein>
<dbReference type="EMBL" id="LT629757">
    <property type="protein sequence ID" value="SDS81262.1"/>
    <property type="molecule type" value="Genomic_DNA"/>
</dbReference>
<dbReference type="PANTHER" id="PTHR43401">
    <property type="entry name" value="L-THREONINE 3-DEHYDROGENASE"/>
    <property type="match status" value="1"/>
</dbReference>
<gene>
    <name evidence="4" type="ORF">SAMN04488570_2758</name>
</gene>
<dbReference type="SUPFAM" id="SSF51735">
    <property type="entry name" value="NAD(P)-binding Rossmann-fold domains"/>
    <property type="match status" value="1"/>
</dbReference>
<dbReference type="Gene3D" id="3.90.180.10">
    <property type="entry name" value="Medium-chain alcohol dehydrogenases, catalytic domain"/>
    <property type="match status" value="1"/>
</dbReference>
<name>A0A1H1V942_9ACTN</name>
<evidence type="ECO:0000313" key="5">
    <source>
        <dbReference type="Proteomes" id="UP000198859"/>
    </source>
</evidence>
<dbReference type="Pfam" id="PF00107">
    <property type="entry name" value="ADH_zinc_N"/>
    <property type="match status" value="1"/>
</dbReference>
<organism evidence="4 5">
    <name type="scientific">Nocardioides scoriae</name>
    <dbReference type="NCBI Taxonomy" id="642780"/>
    <lineage>
        <taxon>Bacteria</taxon>
        <taxon>Bacillati</taxon>
        <taxon>Actinomycetota</taxon>
        <taxon>Actinomycetes</taxon>
        <taxon>Propionibacteriales</taxon>
        <taxon>Nocardioidaceae</taxon>
        <taxon>Nocardioides</taxon>
    </lineage>
</organism>
<dbReference type="Pfam" id="PF08240">
    <property type="entry name" value="ADH_N"/>
    <property type="match status" value="1"/>
</dbReference>
<dbReference type="GO" id="GO:0016491">
    <property type="term" value="F:oxidoreductase activity"/>
    <property type="evidence" value="ECO:0007669"/>
    <property type="project" value="UniProtKB-KW"/>
</dbReference>
<accession>A0A1H1V942</accession>